<dbReference type="InterPro" id="IPR051614">
    <property type="entry name" value="UPF0045_domain"/>
</dbReference>
<dbReference type="InterPro" id="IPR029756">
    <property type="entry name" value="MTH1187/YkoF-like"/>
</dbReference>
<proteinExistence type="inferred from homology"/>
<gene>
    <name evidence="3" type="ordered locus">MSWAN_2075</name>
</gene>
<sequence>MISAEITIIPIGTSGTSLSQYIAAAVSALDEVGIKYEISGMGTLMETNNPKELFKAIEAAHEAVFTEGTNRVATSIKIDDRRDTERTMKDKVTSVKKKL</sequence>
<name>F6D2F1_METPW</name>
<evidence type="ECO:0000256" key="1">
    <source>
        <dbReference type="ARBA" id="ARBA00010272"/>
    </source>
</evidence>
<dbReference type="PANTHER" id="PTHR33777:SF1">
    <property type="entry name" value="UPF0045 PROTEIN ECM15"/>
    <property type="match status" value="1"/>
</dbReference>
<dbReference type="AlphaFoldDB" id="F6D2F1"/>
<dbReference type="HOGENOM" id="CLU_137479_3_1_2"/>
<evidence type="ECO:0000313" key="4">
    <source>
        <dbReference type="Proteomes" id="UP000009231"/>
    </source>
</evidence>
<dbReference type="OrthoDB" id="10763at2157"/>
<protein>
    <recommendedName>
        <fullName evidence="2">Thiamine-binding protein domain-containing protein</fullName>
    </recommendedName>
</protein>
<dbReference type="eggNOG" id="arCOG04373">
    <property type="taxonomic scope" value="Archaea"/>
</dbReference>
<evidence type="ECO:0000313" key="3">
    <source>
        <dbReference type="EMBL" id="AEG19083.1"/>
    </source>
</evidence>
<dbReference type="RefSeq" id="WP_013826582.1">
    <property type="nucleotide sequence ID" value="NC_015574.1"/>
</dbReference>
<dbReference type="Gene3D" id="3.30.70.930">
    <property type="match status" value="1"/>
</dbReference>
<reference evidence="3 4" key="1">
    <citation type="journal article" date="2014" name="Int. J. Syst. Evol. Microbiol.">
        <title>Methanobacterium paludis sp. nov. and a novel strain of Methanobacterium lacus isolated from northern peatlands.</title>
        <authorList>
            <person name="Cadillo-Quiroz H."/>
            <person name="Brauer S.L."/>
            <person name="Goodson N."/>
            <person name="Yavitt J.B."/>
            <person name="Zinder S.H."/>
        </authorList>
    </citation>
    <scope>NUCLEOTIDE SEQUENCE [LARGE SCALE GENOMIC DNA]</scope>
    <source>
        <strain evidence="4">DSM 25820 / JCM 18151 / SWAN1</strain>
    </source>
</reference>
<dbReference type="Proteomes" id="UP000009231">
    <property type="component" value="Chromosome"/>
</dbReference>
<organism evidence="3 4">
    <name type="scientific">Methanobacterium paludis (strain DSM 25820 / JCM 18151 / SWAN1)</name>
    <dbReference type="NCBI Taxonomy" id="868131"/>
    <lineage>
        <taxon>Archaea</taxon>
        <taxon>Methanobacteriati</taxon>
        <taxon>Methanobacteriota</taxon>
        <taxon>Methanomada group</taxon>
        <taxon>Methanobacteria</taxon>
        <taxon>Methanobacteriales</taxon>
        <taxon>Methanobacteriaceae</taxon>
        <taxon>Methanobacterium</taxon>
    </lineage>
</organism>
<accession>F6D2F1</accession>
<dbReference type="EMBL" id="CP002772">
    <property type="protein sequence ID" value="AEG19083.1"/>
    <property type="molecule type" value="Genomic_DNA"/>
</dbReference>
<dbReference type="InterPro" id="IPR002767">
    <property type="entry name" value="Thiamine_BP"/>
</dbReference>
<evidence type="ECO:0000259" key="2">
    <source>
        <dbReference type="Pfam" id="PF01910"/>
    </source>
</evidence>
<dbReference type="PANTHER" id="PTHR33777">
    <property type="entry name" value="UPF0045 PROTEIN ECM15"/>
    <property type="match status" value="1"/>
</dbReference>
<dbReference type="KEGG" id="mew:MSWAN_2075"/>
<comment type="similarity">
    <text evidence="1">Belongs to the UPF0045 family.</text>
</comment>
<dbReference type="GeneID" id="10669593"/>
<dbReference type="GO" id="GO:0005829">
    <property type="term" value="C:cytosol"/>
    <property type="evidence" value="ECO:0007669"/>
    <property type="project" value="TreeGrafter"/>
</dbReference>
<dbReference type="Pfam" id="PF01910">
    <property type="entry name" value="Thiamine_BP"/>
    <property type="match status" value="1"/>
</dbReference>
<dbReference type="NCBIfam" id="TIGR00106">
    <property type="entry name" value="MTH1187 family thiamine-binding protein"/>
    <property type="match status" value="1"/>
</dbReference>
<keyword evidence="4" id="KW-1185">Reference proteome</keyword>
<dbReference type="SUPFAM" id="SSF89957">
    <property type="entry name" value="MTH1187/YkoF-like"/>
    <property type="match status" value="1"/>
</dbReference>
<feature type="domain" description="Thiamine-binding protein" evidence="2">
    <location>
        <begin position="4"/>
        <end position="96"/>
    </location>
</feature>